<dbReference type="PANTHER" id="PTHR32141">
    <property type="match status" value="1"/>
</dbReference>
<dbReference type="EMBL" id="BQKI01000076">
    <property type="protein sequence ID" value="GJN22794.1"/>
    <property type="molecule type" value="Genomic_DNA"/>
</dbReference>
<dbReference type="Pfam" id="PF24758">
    <property type="entry name" value="LRR_At5g56370"/>
    <property type="match status" value="1"/>
</dbReference>
<dbReference type="CDD" id="cd22160">
    <property type="entry name" value="F-box_AtFBL13-like"/>
    <property type="match status" value="1"/>
</dbReference>
<dbReference type="AlphaFoldDB" id="A0AAV5EHX8"/>
<dbReference type="InterPro" id="IPR053781">
    <property type="entry name" value="F-box_AtFBL13-like"/>
</dbReference>
<dbReference type="SUPFAM" id="SSF52047">
    <property type="entry name" value="RNI-like"/>
    <property type="match status" value="1"/>
</dbReference>
<organism evidence="2 3">
    <name type="scientific">Eleusine coracana subsp. coracana</name>
    <dbReference type="NCBI Taxonomy" id="191504"/>
    <lineage>
        <taxon>Eukaryota</taxon>
        <taxon>Viridiplantae</taxon>
        <taxon>Streptophyta</taxon>
        <taxon>Embryophyta</taxon>
        <taxon>Tracheophyta</taxon>
        <taxon>Spermatophyta</taxon>
        <taxon>Magnoliopsida</taxon>
        <taxon>Liliopsida</taxon>
        <taxon>Poales</taxon>
        <taxon>Poaceae</taxon>
        <taxon>PACMAD clade</taxon>
        <taxon>Chloridoideae</taxon>
        <taxon>Cynodonteae</taxon>
        <taxon>Eleusininae</taxon>
        <taxon>Eleusine</taxon>
    </lineage>
</organism>
<dbReference type="SMART" id="SM00579">
    <property type="entry name" value="FBD"/>
    <property type="match status" value="1"/>
</dbReference>
<dbReference type="InterPro" id="IPR032675">
    <property type="entry name" value="LRR_dom_sf"/>
</dbReference>
<evidence type="ECO:0000313" key="2">
    <source>
        <dbReference type="EMBL" id="GJN22794.1"/>
    </source>
</evidence>
<dbReference type="SUPFAM" id="SSF81383">
    <property type="entry name" value="F-box domain"/>
    <property type="match status" value="1"/>
</dbReference>
<accession>A0AAV5EHX8</accession>
<proteinExistence type="predicted"/>
<feature type="domain" description="FBD" evidence="1">
    <location>
        <begin position="256"/>
        <end position="328"/>
    </location>
</feature>
<dbReference type="InterPro" id="IPR055302">
    <property type="entry name" value="F-box_dom-containing"/>
</dbReference>
<reference evidence="2" key="2">
    <citation type="submission" date="2021-12" db="EMBL/GenBank/DDBJ databases">
        <title>Resequencing data analysis of finger millet.</title>
        <authorList>
            <person name="Hatakeyama M."/>
            <person name="Aluri S."/>
            <person name="Balachadran M.T."/>
            <person name="Sivarajan S.R."/>
            <person name="Poveda L."/>
            <person name="Shimizu-Inatsugi R."/>
            <person name="Schlapbach R."/>
            <person name="Sreeman S.M."/>
            <person name="Shimizu K.K."/>
        </authorList>
    </citation>
    <scope>NUCLEOTIDE SEQUENCE</scope>
</reference>
<comment type="caution">
    <text evidence="2">The sequence shown here is derived from an EMBL/GenBank/DDBJ whole genome shotgun (WGS) entry which is preliminary data.</text>
</comment>
<dbReference type="Pfam" id="PF08387">
    <property type="entry name" value="FBD"/>
    <property type="match status" value="1"/>
</dbReference>
<gene>
    <name evidence="2" type="primary">gb10393</name>
    <name evidence="2" type="ORF">PR202_gb10393</name>
</gene>
<evidence type="ECO:0000313" key="3">
    <source>
        <dbReference type="Proteomes" id="UP001054889"/>
    </source>
</evidence>
<dbReference type="Gene3D" id="3.80.10.10">
    <property type="entry name" value="Ribonuclease Inhibitor"/>
    <property type="match status" value="1"/>
</dbReference>
<dbReference type="InterPro" id="IPR055411">
    <property type="entry name" value="LRR_FXL15/At3g58940/PEG3-like"/>
</dbReference>
<name>A0AAV5EHX8_ELECO</name>
<dbReference type="Proteomes" id="UP001054889">
    <property type="component" value="Unassembled WGS sequence"/>
</dbReference>
<keyword evidence="3" id="KW-1185">Reference proteome</keyword>
<dbReference type="InterPro" id="IPR036047">
    <property type="entry name" value="F-box-like_dom_sf"/>
</dbReference>
<evidence type="ECO:0000259" key="1">
    <source>
        <dbReference type="SMART" id="SM00579"/>
    </source>
</evidence>
<reference evidence="2" key="1">
    <citation type="journal article" date="2018" name="DNA Res.">
        <title>Multiple hybrid de novo genome assembly of finger millet, an orphan allotetraploid crop.</title>
        <authorList>
            <person name="Hatakeyama M."/>
            <person name="Aluri S."/>
            <person name="Balachadran M.T."/>
            <person name="Sivarajan S.R."/>
            <person name="Patrignani A."/>
            <person name="Gruter S."/>
            <person name="Poveda L."/>
            <person name="Shimizu-Inatsugi R."/>
            <person name="Baeten J."/>
            <person name="Francoijs K.J."/>
            <person name="Nataraja K.N."/>
            <person name="Reddy Y.A.N."/>
            <person name="Phadnis S."/>
            <person name="Ravikumar R.L."/>
            <person name="Schlapbach R."/>
            <person name="Sreeman S.M."/>
            <person name="Shimizu K.K."/>
        </authorList>
    </citation>
    <scope>NUCLEOTIDE SEQUENCE</scope>
</reference>
<dbReference type="PANTHER" id="PTHR32141:SF168">
    <property type="entry name" value="OS12G0595200 PROTEIN"/>
    <property type="match status" value="1"/>
</dbReference>
<protein>
    <recommendedName>
        <fullName evidence="1">FBD domain-containing protein</fullName>
    </recommendedName>
</protein>
<sequence>MDRIISNKSHGDGKEAGEATVHEEADLISRLPDCVLGSIISLIGTEEGARTAILARRWRHVWRSAPLNLDDPLYPVIVEGRRLQLISEIVAAHPGPTRRIAFRSLPLRRNILHYDTWFHLPLLDDLKELVLHFPFVYGCHGQELPTSALRFTSLRVLDINNCNFPAGCSPPAFPCLTHLSLQQVGISEEGMVSVSLAEQFPTVKILALVMPEPNLKAVIGCLRCFPCLEKLHVKFGYSWKHLEGAGIYNNTITPIECLQRSLRTIVLRPYQGLKLHVEFAKFFIERAMVLELMKFGSSGKCTTRWAQEQRTELNIENRASSSAQFCFALDLPSTFWMGEGLLQRYSLLERKWVILRWQVFSFHPTPSSYILYES</sequence>
<dbReference type="InterPro" id="IPR006566">
    <property type="entry name" value="FBD"/>
</dbReference>